<dbReference type="AlphaFoldDB" id="A0A9Q1JJ93"/>
<keyword evidence="2" id="KW-1185">Reference proteome</keyword>
<reference evidence="1" key="1">
    <citation type="submission" date="2022-04" db="EMBL/GenBank/DDBJ databases">
        <title>Carnegiea gigantea Genome sequencing and assembly v2.</title>
        <authorList>
            <person name="Copetti D."/>
            <person name="Sanderson M.J."/>
            <person name="Burquez A."/>
            <person name="Wojciechowski M.F."/>
        </authorList>
    </citation>
    <scope>NUCLEOTIDE SEQUENCE</scope>
    <source>
        <strain evidence="1">SGP5-SGP5p</strain>
        <tissue evidence="1">Aerial part</tissue>
    </source>
</reference>
<evidence type="ECO:0000313" key="1">
    <source>
        <dbReference type="EMBL" id="KAJ8422271.1"/>
    </source>
</evidence>
<protein>
    <submittedName>
        <fullName evidence="1">Uncharacterized protein</fullName>
    </submittedName>
</protein>
<name>A0A9Q1JJ93_9CARY</name>
<sequence>MSSPAHLQILKSRASWMKNLGVQKSFTTKNKLGNILKVFVCSKQGYRKPRKTPPQSTVALANVISSARENVEERRVKQRRVETREGRNARMVVSSMNNGQFKPNQFNRSLKNSRQTFEADFHSDGIVDEWKAEGECSSSGKSIDEAEGILSITQIDRTCHAYHESSISLFTSMP</sequence>
<gene>
    <name evidence="1" type="ORF">Cgig2_014417</name>
</gene>
<dbReference type="EMBL" id="JAKOGI010002312">
    <property type="protein sequence ID" value="KAJ8422271.1"/>
    <property type="molecule type" value="Genomic_DNA"/>
</dbReference>
<organism evidence="1 2">
    <name type="scientific">Carnegiea gigantea</name>
    <dbReference type="NCBI Taxonomy" id="171969"/>
    <lineage>
        <taxon>Eukaryota</taxon>
        <taxon>Viridiplantae</taxon>
        <taxon>Streptophyta</taxon>
        <taxon>Embryophyta</taxon>
        <taxon>Tracheophyta</taxon>
        <taxon>Spermatophyta</taxon>
        <taxon>Magnoliopsida</taxon>
        <taxon>eudicotyledons</taxon>
        <taxon>Gunneridae</taxon>
        <taxon>Pentapetalae</taxon>
        <taxon>Caryophyllales</taxon>
        <taxon>Cactineae</taxon>
        <taxon>Cactaceae</taxon>
        <taxon>Cactoideae</taxon>
        <taxon>Echinocereeae</taxon>
        <taxon>Carnegiea</taxon>
    </lineage>
</organism>
<dbReference type="Proteomes" id="UP001153076">
    <property type="component" value="Unassembled WGS sequence"/>
</dbReference>
<evidence type="ECO:0000313" key="2">
    <source>
        <dbReference type="Proteomes" id="UP001153076"/>
    </source>
</evidence>
<accession>A0A9Q1JJ93</accession>
<proteinExistence type="predicted"/>
<comment type="caution">
    <text evidence="1">The sequence shown here is derived from an EMBL/GenBank/DDBJ whole genome shotgun (WGS) entry which is preliminary data.</text>
</comment>